<proteinExistence type="predicted"/>
<dbReference type="InterPro" id="IPR006084">
    <property type="entry name" value="XPG/Rad2"/>
</dbReference>
<comment type="caution">
    <text evidence="2">The sequence shown here is derived from an EMBL/GenBank/DDBJ whole genome shotgun (WGS) entry which is preliminary data.</text>
</comment>
<dbReference type="PANTHER" id="PTHR11081:SF75">
    <property type="entry name" value="ENDONUCLEASE, PUTATIVE (AFU_ORTHOLOGUE AFUA_3G13260)-RELATED"/>
    <property type="match status" value="1"/>
</dbReference>
<evidence type="ECO:0000259" key="1">
    <source>
        <dbReference type="SMART" id="SM00485"/>
    </source>
</evidence>
<dbReference type="Proteomes" id="UP001556367">
    <property type="component" value="Unassembled WGS sequence"/>
</dbReference>
<protein>
    <recommendedName>
        <fullName evidence="1">XPG N-terminal domain-containing protein</fullName>
    </recommendedName>
</protein>
<evidence type="ECO:0000313" key="3">
    <source>
        <dbReference type="Proteomes" id="UP001556367"/>
    </source>
</evidence>
<evidence type="ECO:0000313" key="2">
    <source>
        <dbReference type="EMBL" id="KAL0948137.1"/>
    </source>
</evidence>
<dbReference type="Gene3D" id="3.40.50.1010">
    <property type="entry name" value="5'-nuclease"/>
    <property type="match status" value="2"/>
</dbReference>
<dbReference type="CDD" id="cd09870">
    <property type="entry name" value="PIN_YEN1"/>
    <property type="match status" value="1"/>
</dbReference>
<dbReference type="Pfam" id="PF00752">
    <property type="entry name" value="XPG_N"/>
    <property type="match status" value="1"/>
</dbReference>
<dbReference type="PANTHER" id="PTHR11081">
    <property type="entry name" value="FLAP ENDONUCLEASE FAMILY MEMBER"/>
    <property type="match status" value="1"/>
</dbReference>
<feature type="domain" description="XPG N-terminal" evidence="1">
    <location>
        <begin position="1"/>
        <end position="112"/>
    </location>
</feature>
<dbReference type="SUPFAM" id="SSF88723">
    <property type="entry name" value="PIN domain-like"/>
    <property type="match status" value="1"/>
</dbReference>
<dbReference type="SMART" id="SM00485">
    <property type="entry name" value="XPGN"/>
    <property type="match status" value="1"/>
</dbReference>
<keyword evidence="3" id="KW-1185">Reference proteome</keyword>
<gene>
    <name evidence="2" type="ORF">HGRIS_010758</name>
</gene>
<sequence>MGVSGLWGVVKPASHVKPLTEYAMEQGFMANKRGDRMYHIGVDASIWLNRAQTKFLKHHYQAGENPELDLLFSWLTHLLKSPLIVVFVFDGPHCPANKRKKSVKHKPHYLTDPFCDLVAFGFHSHDAPAEAEAKLAYLNRAGLIDTVMTVTSLSLELSLPQIKKFQDSVTIYATEDIRKAPVSLPEGFSLRSSVVSGITGIGPLIVHALAKSGLGDGLLHAFKMLSPMKLNEYIVTWRESLRRELCTDNSGFLGQRLRVLANEVPDDFPSLSIIRLYLRPLLLANPAPSNQWLLQQPNVTKLAFQCEHFFSWGFIFWLLCVPFAELDHFRVFFNSTLSQPTFKQGSIVRIVSGNEINGLLYFTIQVSTSTFTSAAVAGLTGSRKSSSALLKPVHIPVAIFAYGMPQMYQTHIQLHPSMLNSNDISPDDIVSHVKTEAMGSDLAIRTIPCNSVQF</sequence>
<name>A0ABR3IY12_9AGAR</name>
<dbReference type="InterPro" id="IPR006085">
    <property type="entry name" value="XPG_DNA_repair_N"/>
</dbReference>
<dbReference type="EMBL" id="JASNQZ010000014">
    <property type="protein sequence ID" value="KAL0948137.1"/>
    <property type="molecule type" value="Genomic_DNA"/>
</dbReference>
<reference evidence="3" key="1">
    <citation type="submission" date="2024-06" db="EMBL/GenBank/DDBJ databases">
        <title>Multi-omics analyses provide insights into the biosynthesis of the anticancer antibiotic pleurotin in Hohenbuehelia grisea.</title>
        <authorList>
            <person name="Weaver J.A."/>
            <person name="Alberti F."/>
        </authorList>
    </citation>
    <scope>NUCLEOTIDE SEQUENCE [LARGE SCALE GENOMIC DNA]</scope>
    <source>
        <strain evidence="3">T-177</strain>
    </source>
</reference>
<dbReference type="InterPro" id="IPR029060">
    <property type="entry name" value="PIN-like_dom_sf"/>
</dbReference>
<accession>A0ABR3IY12</accession>
<organism evidence="2 3">
    <name type="scientific">Hohenbuehelia grisea</name>
    <dbReference type="NCBI Taxonomy" id="104357"/>
    <lineage>
        <taxon>Eukaryota</taxon>
        <taxon>Fungi</taxon>
        <taxon>Dikarya</taxon>
        <taxon>Basidiomycota</taxon>
        <taxon>Agaricomycotina</taxon>
        <taxon>Agaricomycetes</taxon>
        <taxon>Agaricomycetidae</taxon>
        <taxon>Agaricales</taxon>
        <taxon>Pleurotineae</taxon>
        <taxon>Pleurotaceae</taxon>
        <taxon>Hohenbuehelia</taxon>
    </lineage>
</organism>